<keyword evidence="5" id="KW-1185">Reference proteome</keyword>
<dbReference type="Pfam" id="PF18052">
    <property type="entry name" value="Rx_N"/>
    <property type="match status" value="1"/>
</dbReference>
<evidence type="ECO:0000313" key="6">
    <source>
        <dbReference type="RefSeq" id="XP_010273687.1"/>
    </source>
</evidence>
<reference evidence="6" key="1">
    <citation type="submission" date="2025-08" db="UniProtKB">
        <authorList>
            <consortium name="RefSeq"/>
        </authorList>
    </citation>
    <scope>IDENTIFICATION</scope>
</reference>
<feature type="domain" description="Disease resistance N-terminal" evidence="4">
    <location>
        <begin position="15"/>
        <end position="104"/>
    </location>
</feature>
<protein>
    <submittedName>
        <fullName evidence="6">Uncharacterized protein LOC104609151</fullName>
    </submittedName>
</protein>
<dbReference type="GO" id="GO:0000166">
    <property type="term" value="F:nucleotide binding"/>
    <property type="evidence" value="ECO:0007669"/>
    <property type="project" value="UniProtKB-KW"/>
</dbReference>
<dbReference type="InterPro" id="IPR041118">
    <property type="entry name" value="Rx_N"/>
</dbReference>
<dbReference type="GO" id="GO:0006952">
    <property type="term" value="P:defense response"/>
    <property type="evidence" value="ECO:0007669"/>
    <property type="project" value="UniProtKB-KW"/>
</dbReference>
<dbReference type="RefSeq" id="XP_010273687.1">
    <property type="nucleotide sequence ID" value="XM_010275385.2"/>
</dbReference>
<gene>
    <name evidence="6" type="primary">LOC104609151</name>
</gene>
<sequence>MAEVGEPILSASFKVLFDKLDNPIIKDSSPDCGIDADLEKLEETLLMIETVHTDADVDVERPQNNKKTPEKIKKEVNKWLNQLIDLAYDAEDAIEEYGIYVEKYQSP</sequence>
<evidence type="ECO:0000256" key="3">
    <source>
        <dbReference type="ARBA" id="ARBA00022821"/>
    </source>
</evidence>
<dbReference type="AlphaFoldDB" id="A0A1U8AZ92"/>
<dbReference type="GeneID" id="104609151"/>
<keyword evidence="1" id="KW-0677">Repeat</keyword>
<evidence type="ECO:0000313" key="5">
    <source>
        <dbReference type="Proteomes" id="UP000189703"/>
    </source>
</evidence>
<evidence type="ECO:0000259" key="4">
    <source>
        <dbReference type="Pfam" id="PF18052"/>
    </source>
</evidence>
<evidence type="ECO:0000256" key="1">
    <source>
        <dbReference type="ARBA" id="ARBA00022737"/>
    </source>
</evidence>
<organism evidence="5 6">
    <name type="scientific">Nelumbo nucifera</name>
    <name type="common">Sacred lotus</name>
    <dbReference type="NCBI Taxonomy" id="4432"/>
    <lineage>
        <taxon>Eukaryota</taxon>
        <taxon>Viridiplantae</taxon>
        <taxon>Streptophyta</taxon>
        <taxon>Embryophyta</taxon>
        <taxon>Tracheophyta</taxon>
        <taxon>Spermatophyta</taxon>
        <taxon>Magnoliopsida</taxon>
        <taxon>Proteales</taxon>
        <taxon>Nelumbonaceae</taxon>
        <taxon>Nelumbo</taxon>
    </lineage>
</organism>
<keyword evidence="3" id="KW-0611">Plant defense</keyword>
<proteinExistence type="predicted"/>
<evidence type="ECO:0000256" key="2">
    <source>
        <dbReference type="ARBA" id="ARBA00022741"/>
    </source>
</evidence>
<accession>A0A1U8AZ92</accession>
<dbReference type="Gene3D" id="1.20.5.4130">
    <property type="match status" value="1"/>
</dbReference>
<keyword evidence="2" id="KW-0547">Nucleotide-binding</keyword>
<dbReference type="Proteomes" id="UP000189703">
    <property type="component" value="Unplaced"/>
</dbReference>
<name>A0A1U8AZ92_NELNU</name>
<dbReference type="InParanoid" id="A0A1U8AZ92"/>
<dbReference type="KEGG" id="nnu:104609151"/>
<dbReference type="OrthoDB" id="1434669at2759"/>